<protein>
    <submittedName>
        <fullName evidence="3">Peptidase M24</fullName>
    </submittedName>
</protein>
<name>A0A7R6PLY8_9BACT</name>
<dbReference type="SUPFAM" id="SSF53092">
    <property type="entry name" value="Creatinase/prolidase N-terminal domain"/>
    <property type="match status" value="1"/>
</dbReference>
<dbReference type="AlphaFoldDB" id="A0A7R6PLY8"/>
<dbReference type="Pfam" id="PF01321">
    <property type="entry name" value="Creatinase_N"/>
    <property type="match status" value="1"/>
</dbReference>
<proteinExistence type="predicted"/>
<dbReference type="RefSeq" id="WP_201328895.1">
    <property type="nucleotide sequence ID" value="NZ_AP017470.1"/>
</dbReference>
<dbReference type="EMBL" id="AP017470">
    <property type="protein sequence ID" value="BBB32542.1"/>
    <property type="molecule type" value="Genomic_DNA"/>
</dbReference>
<accession>A0A7R6PLY8</accession>
<gene>
    <name evidence="3" type="ORF">TTHT_1000</name>
</gene>
<dbReference type="Pfam" id="PF00557">
    <property type="entry name" value="Peptidase_M24"/>
    <property type="match status" value="1"/>
</dbReference>
<reference evidence="3 4" key="1">
    <citation type="journal article" date="2012" name="Extremophiles">
        <title>Thermotomaculum hydrothermale gen. nov., sp. nov., a novel heterotrophic thermophile within the phylum Acidobacteria from a deep-sea hydrothermal vent chimney in the Southern Okinawa Trough.</title>
        <authorList>
            <person name="Izumi H."/>
            <person name="Nunoura T."/>
            <person name="Miyazaki M."/>
            <person name="Mino S."/>
            <person name="Toki T."/>
            <person name="Takai K."/>
            <person name="Sako Y."/>
            <person name="Sawabe T."/>
            <person name="Nakagawa S."/>
        </authorList>
    </citation>
    <scope>NUCLEOTIDE SEQUENCE [LARGE SCALE GENOMIC DNA]</scope>
    <source>
        <strain evidence="3 4">AC55</strain>
    </source>
</reference>
<dbReference type="InterPro" id="IPR050659">
    <property type="entry name" value="Peptidase_M24B"/>
</dbReference>
<dbReference type="Gene3D" id="3.40.350.10">
    <property type="entry name" value="Creatinase/prolidase N-terminal domain"/>
    <property type="match status" value="1"/>
</dbReference>
<sequence>MIDYPLVPESELKKRIEKLAKKLKENNVDACLIAGISNIYYYTGTIQNGVFFANAEGKHAFFVKKSFERAKIESKLENIFPLTSLKNIEGDLKAVFGFLPETVGFEGDVLPFALYQRYSKALSNTKLIDFSLPLRLIRSVKSKWEIENIRQAGKQLSRLFEHMKGFIKEGVSEIEIAAESERFARLSGHQGTIRMRGFNAELFYSVICAGETANLPTNFDGPSGSLGLYPSAIHPAGTKKAEKGKPVLFDFMGAYMGYLCDGTRIYHIGKPLKETEYAHNKCIEIQNFIAENLKPGTLPSEIYLKTVEKAKKENFYENLMGFKSNQVKFFGHGVGLEVDEFPVITEKFNFPLEENMVIAIEPKKYIDKIGGVGVENTFLVTKNGGEKLIDYPDNLIIV</sequence>
<feature type="domain" description="Peptidase M24" evidence="1">
    <location>
        <begin position="147"/>
        <end position="382"/>
    </location>
</feature>
<organism evidence="3 4">
    <name type="scientific">Thermotomaculum hydrothermale</name>
    <dbReference type="NCBI Taxonomy" id="981385"/>
    <lineage>
        <taxon>Bacteria</taxon>
        <taxon>Pseudomonadati</taxon>
        <taxon>Acidobacteriota</taxon>
        <taxon>Holophagae</taxon>
        <taxon>Thermotomaculales</taxon>
        <taxon>Thermotomaculaceae</taxon>
        <taxon>Thermotomaculum</taxon>
    </lineage>
</organism>
<dbReference type="Proteomes" id="UP000595564">
    <property type="component" value="Chromosome"/>
</dbReference>
<dbReference type="Gene3D" id="3.90.230.10">
    <property type="entry name" value="Creatinase/methionine aminopeptidase superfamily"/>
    <property type="match status" value="1"/>
</dbReference>
<keyword evidence="4" id="KW-1185">Reference proteome</keyword>
<evidence type="ECO:0000259" key="1">
    <source>
        <dbReference type="Pfam" id="PF00557"/>
    </source>
</evidence>
<dbReference type="KEGG" id="thyd:TTHT_1000"/>
<dbReference type="SUPFAM" id="SSF55920">
    <property type="entry name" value="Creatinase/aminopeptidase"/>
    <property type="match status" value="1"/>
</dbReference>
<dbReference type="InterPro" id="IPR000587">
    <property type="entry name" value="Creatinase_N"/>
</dbReference>
<evidence type="ECO:0000313" key="4">
    <source>
        <dbReference type="Proteomes" id="UP000595564"/>
    </source>
</evidence>
<feature type="domain" description="Creatinase N-terminal" evidence="2">
    <location>
        <begin position="15"/>
        <end position="140"/>
    </location>
</feature>
<evidence type="ECO:0000259" key="2">
    <source>
        <dbReference type="Pfam" id="PF01321"/>
    </source>
</evidence>
<dbReference type="CDD" id="cd01066">
    <property type="entry name" value="APP_MetAP"/>
    <property type="match status" value="1"/>
</dbReference>
<evidence type="ECO:0000313" key="3">
    <source>
        <dbReference type="EMBL" id="BBB32542.1"/>
    </source>
</evidence>
<dbReference type="InterPro" id="IPR029149">
    <property type="entry name" value="Creatin/AminoP/Spt16_N"/>
</dbReference>
<dbReference type="InterPro" id="IPR036005">
    <property type="entry name" value="Creatinase/aminopeptidase-like"/>
</dbReference>
<dbReference type="PANTHER" id="PTHR46112:SF2">
    <property type="entry name" value="XAA-PRO AMINOPEPTIDASE P-RELATED"/>
    <property type="match status" value="1"/>
</dbReference>
<dbReference type="InterPro" id="IPR000994">
    <property type="entry name" value="Pept_M24"/>
</dbReference>
<dbReference type="PANTHER" id="PTHR46112">
    <property type="entry name" value="AMINOPEPTIDASE"/>
    <property type="match status" value="1"/>
</dbReference>